<sequence>METTTRDNETNVLDKNETRRLIASDKVEGTTVYDKAGEKIGTVRKVMIGKMDGRVHYVVMGFGGLFGMGEDNYPLPWDSLDYDTKVDGYKMKSLSKDDLDKDKAPSFGRNEEPDWSEDYDRKIRMYYIRTA</sequence>
<protein>
    <submittedName>
        <fullName evidence="2">PRC-barrel domain-containing protein</fullName>
    </submittedName>
</protein>
<keyword evidence="3" id="KW-1185">Reference proteome</keyword>
<gene>
    <name evidence="2" type="ORF">H8M03_07085</name>
</gene>
<dbReference type="InterPro" id="IPR027275">
    <property type="entry name" value="PRC-brl_dom"/>
</dbReference>
<feature type="domain" description="PRC-barrel" evidence="1">
    <location>
        <begin position="23"/>
        <end position="93"/>
    </location>
</feature>
<dbReference type="KEGG" id="ssau:H8M03_07085"/>
<dbReference type="PANTHER" id="PTHR36505">
    <property type="entry name" value="BLR1072 PROTEIN"/>
    <property type="match status" value="1"/>
</dbReference>
<organism evidence="2 3">
    <name type="scientific">Sphingomonas sabuli</name>
    <dbReference type="NCBI Taxonomy" id="2764186"/>
    <lineage>
        <taxon>Bacteria</taxon>
        <taxon>Pseudomonadati</taxon>
        <taxon>Pseudomonadota</taxon>
        <taxon>Alphaproteobacteria</taxon>
        <taxon>Sphingomonadales</taxon>
        <taxon>Sphingomonadaceae</taxon>
        <taxon>Sphingomonas</taxon>
    </lineage>
</organism>
<evidence type="ECO:0000259" key="1">
    <source>
        <dbReference type="Pfam" id="PF05239"/>
    </source>
</evidence>
<proteinExistence type="predicted"/>
<dbReference type="EMBL" id="CP060697">
    <property type="protein sequence ID" value="QNM81827.1"/>
    <property type="molecule type" value="Genomic_DNA"/>
</dbReference>
<dbReference type="Proteomes" id="UP000515861">
    <property type="component" value="Chromosome"/>
</dbReference>
<accession>A0A7G9KZM8</accession>
<dbReference type="AlphaFoldDB" id="A0A7G9KZM8"/>
<dbReference type="RefSeq" id="WP_187478783.1">
    <property type="nucleotide sequence ID" value="NZ_CP060697.1"/>
</dbReference>
<dbReference type="SUPFAM" id="SSF50346">
    <property type="entry name" value="PRC-barrel domain"/>
    <property type="match status" value="1"/>
</dbReference>
<reference evidence="2 3" key="1">
    <citation type="submission" date="2020-08" db="EMBL/GenBank/DDBJ databases">
        <title>Sphingomonas sp. sand1-3 16S ribosomal RNA gene Genome sequencing and assembly.</title>
        <authorList>
            <person name="Kang M."/>
        </authorList>
    </citation>
    <scope>NUCLEOTIDE SEQUENCE [LARGE SCALE GENOMIC DNA]</scope>
    <source>
        <strain evidence="3">sand1-3</strain>
    </source>
</reference>
<dbReference type="Gene3D" id="2.30.30.240">
    <property type="entry name" value="PRC-barrel domain"/>
    <property type="match status" value="1"/>
</dbReference>
<dbReference type="InterPro" id="IPR011033">
    <property type="entry name" value="PRC_barrel-like_sf"/>
</dbReference>
<name>A0A7G9KZM8_9SPHN</name>
<evidence type="ECO:0000313" key="2">
    <source>
        <dbReference type="EMBL" id="QNM81827.1"/>
    </source>
</evidence>
<evidence type="ECO:0000313" key="3">
    <source>
        <dbReference type="Proteomes" id="UP000515861"/>
    </source>
</evidence>
<dbReference type="Pfam" id="PF05239">
    <property type="entry name" value="PRC"/>
    <property type="match status" value="1"/>
</dbReference>
<dbReference type="PANTHER" id="PTHR36505:SF1">
    <property type="entry name" value="BLR1072 PROTEIN"/>
    <property type="match status" value="1"/>
</dbReference>